<evidence type="ECO:0000313" key="1">
    <source>
        <dbReference type="EMBL" id="OLP84134.1"/>
    </source>
</evidence>
<dbReference type="AlphaFoldDB" id="A0A1Q9CMI5"/>
<reference evidence="1 2" key="1">
    <citation type="submission" date="2016-02" db="EMBL/GenBank/DDBJ databases">
        <title>Genome analysis of coral dinoflagellate symbionts highlights evolutionary adaptations to a symbiotic lifestyle.</title>
        <authorList>
            <person name="Aranda M."/>
            <person name="Li Y."/>
            <person name="Liew Y.J."/>
            <person name="Baumgarten S."/>
            <person name="Simakov O."/>
            <person name="Wilson M."/>
            <person name="Piel J."/>
            <person name="Ashoor H."/>
            <person name="Bougouffa S."/>
            <person name="Bajic V.B."/>
            <person name="Ryu T."/>
            <person name="Ravasi T."/>
            <person name="Bayer T."/>
            <person name="Micklem G."/>
            <person name="Kim H."/>
            <person name="Bhak J."/>
            <person name="Lajeunesse T.C."/>
            <person name="Voolstra C.R."/>
        </authorList>
    </citation>
    <scope>NUCLEOTIDE SEQUENCE [LARGE SCALE GENOMIC DNA]</scope>
    <source>
        <strain evidence="1 2">CCMP2467</strain>
    </source>
</reference>
<accession>A0A1Q9CMI5</accession>
<name>A0A1Q9CMI5_SYMMI</name>
<dbReference type="EMBL" id="LSRX01001065">
    <property type="protein sequence ID" value="OLP84134.1"/>
    <property type="molecule type" value="Genomic_DNA"/>
</dbReference>
<evidence type="ECO:0000313" key="2">
    <source>
        <dbReference type="Proteomes" id="UP000186817"/>
    </source>
</evidence>
<organism evidence="1 2">
    <name type="scientific">Symbiodinium microadriaticum</name>
    <name type="common">Dinoflagellate</name>
    <name type="synonym">Zooxanthella microadriatica</name>
    <dbReference type="NCBI Taxonomy" id="2951"/>
    <lineage>
        <taxon>Eukaryota</taxon>
        <taxon>Sar</taxon>
        <taxon>Alveolata</taxon>
        <taxon>Dinophyceae</taxon>
        <taxon>Suessiales</taxon>
        <taxon>Symbiodiniaceae</taxon>
        <taxon>Symbiodinium</taxon>
    </lineage>
</organism>
<sequence length="126" mass="12847">MVGDENVDGSVVELSAPGATEDGVSTGVGVAAAGEEELAFSLEETEDVHEGGETGTTIFKELNDPVMGGTLSPSYACAGGGSIPMSRGCYKAKFQVPKGDNFTEVRESAGWLKSGTASPTKSRANV</sequence>
<dbReference type="Proteomes" id="UP000186817">
    <property type="component" value="Unassembled WGS sequence"/>
</dbReference>
<keyword evidence="2" id="KW-1185">Reference proteome</keyword>
<comment type="caution">
    <text evidence="1">The sequence shown here is derived from an EMBL/GenBank/DDBJ whole genome shotgun (WGS) entry which is preliminary data.</text>
</comment>
<protein>
    <submittedName>
        <fullName evidence="1">Uncharacterized protein</fullName>
    </submittedName>
</protein>
<gene>
    <name evidence="1" type="ORF">AK812_SmicGene35028</name>
</gene>
<proteinExistence type="predicted"/>